<proteinExistence type="predicted"/>
<reference evidence="1 2" key="2">
    <citation type="submission" date="2018-11" db="EMBL/GenBank/DDBJ databases">
        <authorList>
            <consortium name="Pathogen Informatics"/>
        </authorList>
    </citation>
    <scope>NUCLEOTIDE SEQUENCE [LARGE SCALE GENOMIC DNA]</scope>
</reference>
<evidence type="ECO:0000313" key="1">
    <source>
        <dbReference type="EMBL" id="VDK29895.1"/>
    </source>
</evidence>
<dbReference type="EMBL" id="UYRT01001630">
    <property type="protein sequence ID" value="VDK29895.1"/>
    <property type="molecule type" value="Genomic_DNA"/>
</dbReference>
<evidence type="ECO:0000313" key="2">
    <source>
        <dbReference type="Proteomes" id="UP000271098"/>
    </source>
</evidence>
<name>A0A183CY26_9BILA</name>
<dbReference type="AlphaFoldDB" id="A0A183CY26"/>
<dbReference type="OrthoDB" id="5814211at2759"/>
<accession>A0A183CY26</accession>
<dbReference type="Proteomes" id="UP000271098">
    <property type="component" value="Unassembled WGS sequence"/>
</dbReference>
<dbReference type="PANTHER" id="PTHR38624">
    <property type="entry name" value="PROTEIN CBG08397-RELATED"/>
    <property type="match status" value="1"/>
</dbReference>
<sequence>MQNSGHPTKLNSCVREEERENVWCRLKELYLELFLSAQEVWQDKNTPGRLAVYASLSKLVKFYLDVADEETMKICQDAASEAKFLGKGALDEEQHRDTSARINEIRKNIGDAERGKKDLADSS</sequence>
<reference evidence="3" key="1">
    <citation type="submission" date="2016-06" db="UniProtKB">
        <authorList>
            <consortium name="WormBaseParasite"/>
        </authorList>
    </citation>
    <scope>IDENTIFICATION</scope>
</reference>
<protein>
    <submittedName>
        <fullName evidence="3">14_3_3 domain-containing protein</fullName>
    </submittedName>
</protein>
<dbReference type="WBParaSite" id="GPUH_0000136901-mRNA-1">
    <property type="protein sequence ID" value="GPUH_0000136901-mRNA-1"/>
    <property type="gene ID" value="GPUH_0000136901"/>
</dbReference>
<organism evidence="3">
    <name type="scientific">Gongylonema pulchrum</name>
    <dbReference type="NCBI Taxonomy" id="637853"/>
    <lineage>
        <taxon>Eukaryota</taxon>
        <taxon>Metazoa</taxon>
        <taxon>Ecdysozoa</taxon>
        <taxon>Nematoda</taxon>
        <taxon>Chromadorea</taxon>
        <taxon>Rhabditida</taxon>
        <taxon>Spirurina</taxon>
        <taxon>Spiruromorpha</taxon>
        <taxon>Spiruroidea</taxon>
        <taxon>Gongylonematidae</taxon>
        <taxon>Gongylonema</taxon>
    </lineage>
</organism>
<dbReference type="PANTHER" id="PTHR38624:SF1">
    <property type="entry name" value="KIF-BINDING PROTEIN"/>
    <property type="match status" value="1"/>
</dbReference>
<evidence type="ECO:0000313" key="3">
    <source>
        <dbReference type="WBParaSite" id="GPUH_0000136901-mRNA-1"/>
    </source>
</evidence>
<gene>
    <name evidence="1" type="ORF">GPUH_LOCUS1367</name>
</gene>
<keyword evidence="2" id="KW-1185">Reference proteome</keyword>